<evidence type="ECO:0000313" key="2">
    <source>
        <dbReference type="Proteomes" id="UP000515847"/>
    </source>
</evidence>
<name>A0A7G6E1D0_THEFR</name>
<proteinExistence type="predicted"/>
<dbReference type="InterPro" id="IPR001451">
    <property type="entry name" value="Hexapep"/>
</dbReference>
<reference evidence="1 2" key="1">
    <citation type="journal article" date="2019" name="Front. Microbiol.">
        <title>Thermoanaerosceptrum fracticalcis gen. nov. sp. nov., a Novel Fumarate-Fermenting Microorganism From a Deep Fractured Carbonate Aquifer of the US Great Basin.</title>
        <authorList>
            <person name="Hamilton-Brehm S.D."/>
            <person name="Stewart L.E."/>
            <person name="Zavarin M."/>
            <person name="Caldwell M."/>
            <person name="Lawson P.A."/>
            <person name="Onstott T.C."/>
            <person name="Grzymski J."/>
            <person name="Neveux I."/>
            <person name="Lollar B.S."/>
            <person name="Russell C.E."/>
            <person name="Moser D.P."/>
        </authorList>
    </citation>
    <scope>NUCLEOTIDE SEQUENCE [LARGE SCALE GENOMIC DNA]</scope>
    <source>
        <strain evidence="1 2">DRI-13</strain>
    </source>
</reference>
<dbReference type="PANTHER" id="PTHR13061:SF29">
    <property type="entry name" value="GAMMA CARBONIC ANHYDRASE-LIKE 1, MITOCHONDRIAL-RELATED"/>
    <property type="match status" value="1"/>
</dbReference>
<dbReference type="CDD" id="cd04645">
    <property type="entry name" value="LbH_gamma_CA_like"/>
    <property type="match status" value="1"/>
</dbReference>
<evidence type="ECO:0000313" key="1">
    <source>
        <dbReference type="EMBL" id="QNB45884.1"/>
    </source>
</evidence>
<protein>
    <submittedName>
        <fullName evidence="1">Gamma carbonic anhydrase family protein</fullName>
    </submittedName>
</protein>
<dbReference type="InterPro" id="IPR047324">
    <property type="entry name" value="LbH_gamma_CA-like"/>
</dbReference>
<dbReference type="SUPFAM" id="SSF51161">
    <property type="entry name" value="Trimeric LpxA-like enzymes"/>
    <property type="match status" value="1"/>
</dbReference>
<dbReference type="EMBL" id="CP045798">
    <property type="protein sequence ID" value="QNB45884.1"/>
    <property type="molecule type" value="Genomic_DNA"/>
</dbReference>
<dbReference type="InterPro" id="IPR050484">
    <property type="entry name" value="Transf_Hexapept/Carb_Anhydrase"/>
</dbReference>
<keyword evidence="2" id="KW-1185">Reference proteome</keyword>
<dbReference type="Gene3D" id="2.160.10.10">
    <property type="entry name" value="Hexapeptide repeat proteins"/>
    <property type="match status" value="1"/>
</dbReference>
<dbReference type="PANTHER" id="PTHR13061">
    <property type="entry name" value="DYNACTIN SUBUNIT P25"/>
    <property type="match status" value="1"/>
</dbReference>
<dbReference type="RefSeq" id="WP_051965961.1">
    <property type="nucleotide sequence ID" value="NZ_CP045798.1"/>
</dbReference>
<accession>A0A7G6E1D0</accession>
<dbReference type="Pfam" id="PF00132">
    <property type="entry name" value="Hexapep"/>
    <property type="match status" value="1"/>
</dbReference>
<dbReference type="AlphaFoldDB" id="A0A7G6E1D0"/>
<gene>
    <name evidence="1" type="ORF">BR63_05895</name>
</gene>
<dbReference type="Proteomes" id="UP000515847">
    <property type="component" value="Chromosome"/>
</dbReference>
<dbReference type="InterPro" id="IPR011004">
    <property type="entry name" value="Trimer_LpxA-like_sf"/>
</dbReference>
<dbReference type="KEGG" id="tfr:BR63_05895"/>
<sequence length="173" mass="18501">MSNLYPYKGSLPQAEEDVFIAPGATVIGKVTLKKGVNIWYNAVIRGDVEAISVDEYTNIQDNCIVHADPGSPTVIGKYVTIGHNAVVHGCKINDYSLIGMGAIILNDVEIGEGAVIGAGALVTKGTKIPPYSVVVGSPAKVIKTLDSSSFEERKTHALRYYKLSRAHIESLSE</sequence>
<dbReference type="OrthoDB" id="9803036at2"/>
<organism evidence="1 2">
    <name type="scientific">Thermanaerosceptrum fracticalcis</name>
    <dbReference type="NCBI Taxonomy" id="1712410"/>
    <lineage>
        <taxon>Bacteria</taxon>
        <taxon>Bacillati</taxon>
        <taxon>Bacillota</taxon>
        <taxon>Clostridia</taxon>
        <taxon>Eubacteriales</taxon>
        <taxon>Peptococcaceae</taxon>
        <taxon>Thermanaerosceptrum</taxon>
    </lineage>
</organism>